<feature type="repeat" description="ANK" evidence="3">
    <location>
        <begin position="427"/>
        <end position="459"/>
    </location>
</feature>
<evidence type="ECO:0000256" key="1">
    <source>
        <dbReference type="ARBA" id="ARBA00022737"/>
    </source>
</evidence>
<evidence type="ECO:0000313" key="4">
    <source>
        <dbReference type="EMBL" id="KAL3405612.1"/>
    </source>
</evidence>
<feature type="repeat" description="ANK" evidence="3">
    <location>
        <begin position="654"/>
        <end position="682"/>
    </location>
</feature>
<dbReference type="Gene3D" id="1.25.40.20">
    <property type="entry name" value="Ankyrin repeat-containing domain"/>
    <property type="match status" value="6"/>
</dbReference>
<name>A0ABD2XLA7_9HYME</name>
<keyword evidence="5" id="KW-1185">Reference proteome</keyword>
<comment type="caution">
    <text evidence="4">The sequence shown here is derived from an EMBL/GenBank/DDBJ whole genome shotgun (WGS) entry which is preliminary data.</text>
</comment>
<keyword evidence="2 3" id="KW-0040">ANK repeat</keyword>
<evidence type="ECO:0000256" key="2">
    <source>
        <dbReference type="ARBA" id="ARBA00023043"/>
    </source>
</evidence>
<keyword evidence="1" id="KW-0677">Repeat</keyword>
<dbReference type="Pfam" id="PF12796">
    <property type="entry name" value="Ank_2"/>
    <property type="match status" value="4"/>
</dbReference>
<dbReference type="SMART" id="SM00248">
    <property type="entry name" value="ANK"/>
    <property type="match status" value="15"/>
</dbReference>
<dbReference type="PROSITE" id="PS50088">
    <property type="entry name" value="ANK_REPEAT"/>
    <property type="match status" value="7"/>
</dbReference>
<dbReference type="Proteomes" id="UP001627154">
    <property type="component" value="Unassembled WGS sequence"/>
</dbReference>
<dbReference type="PANTHER" id="PTHR24198:SF165">
    <property type="entry name" value="ANKYRIN REPEAT-CONTAINING PROTEIN-RELATED"/>
    <property type="match status" value="1"/>
</dbReference>
<feature type="repeat" description="ANK" evidence="3">
    <location>
        <begin position="509"/>
        <end position="541"/>
    </location>
</feature>
<proteinExistence type="predicted"/>
<dbReference type="EMBL" id="JBJJXI010000020">
    <property type="protein sequence ID" value="KAL3405612.1"/>
    <property type="molecule type" value="Genomic_DNA"/>
</dbReference>
<protein>
    <recommendedName>
        <fullName evidence="6">PRANC domain-containing protein</fullName>
    </recommendedName>
</protein>
<dbReference type="PANTHER" id="PTHR24198">
    <property type="entry name" value="ANKYRIN REPEAT AND PROTEIN KINASE DOMAIN-CONTAINING PROTEIN"/>
    <property type="match status" value="1"/>
</dbReference>
<feature type="repeat" description="ANK" evidence="3">
    <location>
        <begin position="339"/>
        <end position="384"/>
    </location>
</feature>
<organism evidence="4 5">
    <name type="scientific">Trichogramma kaykai</name>
    <dbReference type="NCBI Taxonomy" id="54128"/>
    <lineage>
        <taxon>Eukaryota</taxon>
        <taxon>Metazoa</taxon>
        <taxon>Ecdysozoa</taxon>
        <taxon>Arthropoda</taxon>
        <taxon>Hexapoda</taxon>
        <taxon>Insecta</taxon>
        <taxon>Pterygota</taxon>
        <taxon>Neoptera</taxon>
        <taxon>Endopterygota</taxon>
        <taxon>Hymenoptera</taxon>
        <taxon>Apocrita</taxon>
        <taxon>Proctotrupomorpha</taxon>
        <taxon>Chalcidoidea</taxon>
        <taxon>Trichogrammatidae</taxon>
        <taxon>Trichogramma</taxon>
    </lineage>
</organism>
<evidence type="ECO:0000313" key="5">
    <source>
        <dbReference type="Proteomes" id="UP001627154"/>
    </source>
</evidence>
<reference evidence="4 5" key="1">
    <citation type="journal article" date="2024" name="bioRxiv">
        <title>A reference genome for Trichogramma kaykai: A tiny desert-dwelling parasitoid wasp with competing sex-ratio distorters.</title>
        <authorList>
            <person name="Culotta J."/>
            <person name="Lindsey A.R."/>
        </authorList>
    </citation>
    <scope>NUCLEOTIDE SEQUENCE [LARGE SCALE GENOMIC DNA]</scope>
    <source>
        <strain evidence="4 5">KSX58</strain>
    </source>
</reference>
<dbReference type="AlphaFoldDB" id="A0ABD2XLA7"/>
<accession>A0ABD2XLA7</accession>
<dbReference type="PROSITE" id="PS50297">
    <property type="entry name" value="ANK_REP_REGION"/>
    <property type="match status" value="6"/>
</dbReference>
<feature type="repeat" description="ANK" evidence="3">
    <location>
        <begin position="177"/>
        <end position="209"/>
    </location>
</feature>
<dbReference type="SUPFAM" id="SSF48403">
    <property type="entry name" value="Ankyrin repeat"/>
    <property type="match status" value="2"/>
</dbReference>
<gene>
    <name evidence="4" type="ORF">TKK_001986</name>
</gene>
<feature type="repeat" description="ANK" evidence="3">
    <location>
        <begin position="249"/>
        <end position="281"/>
    </location>
</feature>
<evidence type="ECO:0008006" key="6">
    <source>
        <dbReference type="Google" id="ProtNLM"/>
    </source>
</evidence>
<dbReference type="PRINTS" id="PR01415">
    <property type="entry name" value="ANKYRIN"/>
</dbReference>
<feature type="repeat" description="ANK" evidence="3">
    <location>
        <begin position="583"/>
        <end position="615"/>
    </location>
</feature>
<dbReference type="InterPro" id="IPR002110">
    <property type="entry name" value="Ankyrin_rpt"/>
</dbReference>
<dbReference type="InterPro" id="IPR036770">
    <property type="entry name" value="Ankyrin_rpt-contain_sf"/>
</dbReference>
<evidence type="ECO:0000256" key="3">
    <source>
        <dbReference type="PROSITE-ProRule" id="PRU00023"/>
    </source>
</evidence>
<sequence length="869" mass="100138">MTSNDQKYLNKLKTCREEVNWEIKEERLNFLNQFYSLVENWDGQLPNLRDIFRTEEIGWLLTRDVENVCKSKLTLNTPLLLDFIIRCDHKDQPKVDEYGSPLLRRTTPLHIVARHEYSLLLHYITRDLFKIYNRFDVNYSDESGLTHFHVACKFACYDAVEKFLKFRQDPNCFVQTSVDPPMHLAVAEGHKQIVRLLLRSGADPNVADDEGSTSLHIMCNNYRANFMEIFFEICDEERKTVLVDARDSLGRTPLHLAVRDENEKLAELLLRRGADPNTADTDGWTPMLIMCRKGEDDEDDDEVDDDVVDVEDNYELLELFFKINDEIQQSVKVDARDSLGNTPLHLAVSDKKGYGRYRPKLRDVNEKIAKLLLKRGASPNLANSDGLTPLHIICQSYYNEEYNFVNIFFAICDEMHQTVQVDARDKLGRTPLHLALHLGYKKTAETLLRRGADQNLADAEGLTPLHIICERVFDADEDDYDCFIDVLVNFFKINDELHQTVLVDAQDNLGNTPMHWAVTRDNWSMIDLLLSRGANSNLADAEGLTPLHIMCKLRDYDYANAEEFFEINDELDHPVHVNTRNKKGQTPLHLALNCHGQEFIELLLRRGADHNLADNDGSTPLHIICQRKDGDNLLKIFFKFNCKLHETVDARDVVGRTPLHWAVASLLPDMVEFLLDSGASVSGFVFPTDAYIVKKNAKQDTLGTVVFHTMSIIESLEKRGYQLDQTTAISIMKIFAKHGLIDKTVDNVVECLCSDEDFTTIAKEKMVDPNLTLYDFLQLPPQKAEKLFTVKQYKDISKFFYHRRRFYQGFILFLCKRVTTRFFQGWAVELFMTLTRYQLPILCCDIIIRQLNLKDLCCIYLAAADPNLD</sequence>